<evidence type="ECO:0000313" key="9">
    <source>
        <dbReference type="EMBL" id="MBT0992988.1"/>
    </source>
</evidence>
<reference evidence="9 10" key="1">
    <citation type="submission" date="2021-05" db="EMBL/GenBank/DDBJ databases">
        <title>Description of Cellulomonas sp. DKR-3 sp. nov.</title>
        <authorList>
            <person name="Dahal R.H."/>
            <person name="Chaudhary D.K."/>
        </authorList>
    </citation>
    <scope>NUCLEOTIDE SEQUENCE [LARGE SCALE GENOMIC DNA]</scope>
    <source>
        <strain evidence="9 10">DKR-3</strain>
    </source>
</reference>
<evidence type="ECO:0000259" key="8">
    <source>
        <dbReference type="PROSITE" id="PS50928"/>
    </source>
</evidence>
<feature type="domain" description="ABC transmembrane type-1" evidence="8">
    <location>
        <begin position="65"/>
        <end position="256"/>
    </location>
</feature>
<evidence type="ECO:0000256" key="2">
    <source>
        <dbReference type="ARBA" id="ARBA00022448"/>
    </source>
</evidence>
<keyword evidence="4 7" id="KW-0812">Transmembrane</keyword>
<evidence type="ECO:0000313" key="10">
    <source>
        <dbReference type="Proteomes" id="UP000722125"/>
    </source>
</evidence>
<dbReference type="Gene3D" id="1.10.3720.10">
    <property type="entry name" value="MetI-like"/>
    <property type="match status" value="1"/>
</dbReference>
<keyword evidence="2 7" id="KW-0813">Transport</keyword>
<dbReference type="EMBL" id="JAHBOH010000001">
    <property type="protein sequence ID" value="MBT0992988.1"/>
    <property type="molecule type" value="Genomic_DNA"/>
</dbReference>
<keyword evidence="3" id="KW-1003">Cell membrane</keyword>
<dbReference type="PANTHER" id="PTHR43744:SF8">
    <property type="entry name" value="SN-GLYCEROL-3-PHOSPHATE TRANSPORT SYSTEM PERMEASE PROTEIN UGPE"/>
    <property type="match status" value="1"/>
</dbReference>
<feature type="transmembrane region" description="Helical" evidence="7">
    <location>
        <begin position="133"/>
        <end position="152"/>
    </location>
</feature>
<sequence>MKTSRSERTMNYFVLTLFAAAVVFPIGWTVLAALSPDRSGSPDVGSLQWSNFADAWRQGDLGHAMLASTVITVCAVIIQALVAILSGYALGVLGVPGSKVIFPVILLGLMISTEVIVIPLYYQFRDLGLTNSWLGLIAIHVGMGVPFGAFWLRATFRAMPRSLVEAAEIDGAGSWRRLWQVLVPIARPAILTLTLLNFMWTWNDYFLSLIFISSEKLQPVTLALGNFQGRYSTEFNLLAAAALIICVPVVLLYAFFQRQFISGVMSGALKE</sequence>
<comment type="subcellular location">
    <subcellularLocation>
        <location evidence="1 7">Cell membrane</location>
        <topology evidence="1 7">Multi-pass membrane protein</topology>
    </subcellularLocation>
</comment>
<evidence type="ECO:0000256" key="5">
    <source>
        <dbReference type="ARBA" id="ARBA00022989"/>
    </source>
</evidence>
<protein>
    <submittedName>
        <fullName evidence="9">Carbohydrate ABC transporter permease</fullName>
    </submittedName>
</protein>
<name>A0ABS5TV07_9CELL</name>
<proteinExistence type="inferred from homology"/>
<dbReference type="InterPro" id="IPR035906">
    <property type="entry name" value="MetI-like_sf"/>
</dbReference>
<feature type="transmembrane region" description="Helical" evidence="7">
    <location>
        <begin position="235"/>
        <end position="256"/>
    </location>
</feature>
<keyword evidence="6 7" id="KW-0472">Membrane</keyword>
<dbReference type="InterPro" id="IPR000515">
    <property type="entry name" value="MetI-like"/>
</dbReference>
<evidence type="ECO:0000256" key="3">
    <source>
        <dbReference type="ARBA" id="ARBA00022475"/>
    </source>
</evidence>
<dbReference type="SUPFAM" id="SSF161098">
    <property type="entry name" value="MetI-like"/>
    <property type="match status" value="1"/>
</dbReference>
<accession>A0ABS5TV07</accession>
<comment type="similarity">
    <text evidence="7">Belongs to the binding-protein-dependent transport system permease family.</text>
</comment>
<keyword evidence="10" id="KW-1185">Reference proteome</keyword>
<dbReference type="PANTHER" id="PTHR43744">
    <property type="entry name" value="ABC TRANSPORTER PERMEASE PROTEIN MG189-RELATED-RELATED"/>
    <property type="match status" value="1"/>
</dbReference>
<gene>
    <name evidence="9" type="ORF">KIN34_01615</name>
</gene>
<dbReference type="RefSeq" id="WP_214345968.1">
    <property type="nucleotide sequence ID" value="NZ_JAHBOH010000001.1"/>
</dbReference>
<evidence type="ECO:0000256" key="7">
    <source>
        <dbReference type="RuleBase" id="RU363032"/>
    </source>
</evidence>
<comment type="caution">
    <text evidence="9">The sequence shown here is derived from an EMBL/GenBank/DDBJ whole genome shotgun (WGS) entry which is preliminary data.</text>
</comment>
<evidence type="ECO:0000256" key="6">
    <source>
        <dbReference type="ARBA" id="ARBA00023136"/>
    </source>
</evidence>
<evidence type="ECO:0000256" key="1">
    <source>
        <dbReference type="ARBA" id="ARBA00004651"/>
    </source>
</evidence>
<dbReference type="Proteomes" id="UP000722125">
    <property type="component" value="Unassembled WGS sequence"/>
</dbReference>
<evidence type="ECO:0000256" key="4">
    <source>
        <dbReference type="ARBA" id="ARBA00022692"/>
    </source>
</evidence>
<dbReference type="PROSITE" id="PS50928">
    <property type="entry name" value="ABC_TM1"/>
    <property type="match status" value="1"/>
</dbReference>
<keyword evidence="5 7" id="KW-1133">Transmembrane helix</keyword>
<dbReference type="CDD" id="cd06261">
    <property type="entry name" value="TM_PBP2"/>
    <property type="match status" value="1"/>
</dbReference>
<feature type="transmembrane region" description="Helical" evidence="7">
    <location>
        <begin position="100"/>
        <end position="121"/>
    </location>
</feature>
<feature type="transmembrane region" description="Helical" evidence="7">
    <location>
        <begin position="181"/>
        <end position="200"/>
    </location>
</feature>
<organism evidence="9 10">
    <name type="scientific">Cellulomonas fulva</name>
    <dbReference type="NCBI Taxonomy" id="2835530"/>
    <lineage>
        <taxon>Bacteria</taxon>
        <taxon>Bacillati</taxon>
        <taxon>Actinomycetota</taxon>
        <taxon>Actinomycetes</taxon>
        <taxon>Micrococcales</taxon>
        <taxon>Cellulomonadaceae</taxon>
        <taxon>Cellulomonas</taxon>
    </lineage>
</organism>
<feature type="transmembrane region" description="Helical" evidence="7">
    <location>
        <begin position="64"/>
        <end position="88"/>
    </location>
</feature>
<dbReference type="Pfam" id="PF00528">
    <property type="entry name" value="BPD_transp_1"/>
    <property type="match status" value="1"/>
</dbReference>